<keyword evidence="3" id="KW-0969">Cilium</keyword>
<comment type="caution">
    <text evidence="3">The sequence shown here is derived from an EMBL/GenBank/DDBJ whole genome shotgun (WGS) entry which is preliminary data.</text>
</comment>
<name>A0A4Z2FPH0_9TELE</name>
<dbReference type="OrthoDB" id="10060824at2759"/>
<evidence type="ECO:0000313" key="3">
    <source>
        <dbReference type="EMBL" id="TNN43029.1"/>
    </source>
</evidence>
<dbReference type="GO" id="GO:0005929">
    <property type="term" value="C:cilium"/>
    <property type="evidence" value="ECO:0007669"/>
    <property type="project" value="TreeGrafter"/>
</dbReference>
<dbReference type="InterPro" id="IPR056343">
    <property type="entry name" value="CFAP47_dom"/>
</dbReference>
<feature type="region of interest" description="Disordered" evidence="1">
    <location>
        <begin position="289"/>
        <end position="354"/>
    </location>
</feature>
<organism evidence="3 4">
    <name type="scientific">Liparis tanakae</name>
    <name type="common">Tanaka's snailfish</name>
    <dbReference type="NCBI Taxonomy" id="230148"/>
    <lineage>
        <taxon>Eukaryota</taxon>
        <taxon>Metazoa</taxon>
        <taxon>Chordata</taxon>
        <taxon>Craniata</taxon>
        <taxon>Vertebrata</taxon>
        <taxon>Euteleostomi</taxon>
        <taxon>Actinopterygii</taxon>
        <taxon>Neopterygii</taxon>
        <taxon>Teleostei</taxon>
        <taxon>Neoteleostei</taxon>
        <taxon>Acanthomorphata</taxon>
        <taxon>Eupercaria</taxon>
        <taxon>Perciformes</taxon>
        <taxon>Cottioidei</taxon>
        <taxon>Cottales</taxon>
        <taxon>Liparidae</taxon>
        <taxon>Liparis</taxon>
    </lineage>
</organism>
<sequence>MSPSRLELHVEPEPPQSGAYNKTVELKAACEQSVFWRQGARKHVTWWFGCRGNAVTEFRREGALCVVSPSSGCLVPGQSAHLAVSISTEAFTAGSLRVTTLSLPLYLGDEGDEGAGAEQGHEPYRELSITITIQHPYITIQPPQILLTPVPLEGIASATLSLLAFGYPRGTRVSAEVDEVELEDGAKIQPVSVIFPEGNDVPAQNQDQNQEANGSSLGCSVSFCSAVPLSLCTTIVFTDHLHNKFKVKLCAIADNCVLTVWPYMALHRSEEQIVLKTGATAVEAILQRHHTPSPASGPTSSSSSSLFDRHSSTTKNSISDSFPDSDSVSGPAGRNTPCSPNRDTPANHGAPEFPAANSEEGLYYQNVLTAVERWFSLFGWPSGPHPISVPHTLRRVESKVQTNPSGARTYAVIQNKDSRSVVDMLRHLTGKQIPGVPRSRALSTDVGERTDQLLQQHEATLAFLRVQGACLCHIRPHYLLDKQEFKHWCSLLQSNEEELGLDYRSVDYESLSKRCWTDVLLQIYKVLVLSRVSESGLNNAALDGGGVDGVGSRPRASNVYSPCELRLLLWLNVHYQSMRKAVWGTGRTHYELLKSII</sequence>
<dbReference type="AlphaFoldDB" id="A0A4Z2FPH0"/>
<dbReference type="PANTHER" id="PTHR45912">
    <property type="entry name" value="CILIA- AND FLAGELLA-ASSOCIATED PROTEIN 47"/>
    <property type="match status" value="1"/>
</dbReference>
<proteinExistence type="predicted"/>
<feature type="compositionally biased region" description="Low complexity" evidence="1">
    <location>
        <begin position="292"/>
        <end position="306"/>
    </location>
</feature>
<feature type="domain" description="Cilia- and flagella-associated protein 47" evidence="2">
    <location>
        <begin position="413"/>
        <end position="532"/>
    </location>
</feature>
<dbReference type="Pfam" id="PF24529">
    <property type="entry name" value="CFAP47"/>
    <property type="match status" value="1"/>
</dbReference>
<keyword evidence="3" id="KW-0282">Flagellum</keyword>
<evidence type="ECO:0000256" key="1">
    <source>
        <dbReference type="SAM" id="MobiDB-lite"/>
    </source>
</evidence>
<reference evidence="3 4" key="1">
    <citation type="submission" date="2019-03" db="EMBL/GenBank/DDBJ databases">
        <title>First draft genome of Liparis tanakae, snailfish: a comprehensive survey of snailfish specific genes.</title>
        <authorList>
            <person name="Kim W."/>
            <person name="Song I."/>
            <person name="Jeong J.-H."/>
            <person name="Kim D."/>
            <person name="Kim S."/>
            <person name="Ryu S."/>
            <person name="Song J.Y."/>
            <person name="Lee S.K."/>
        </authorList>
    </citation>
    <scope>NUCLEOTIDE SEQUENCE [LARGE SCALE GENOMIC DNA]</scope>
    <source>
        <tissue evidence="3">Muscle</tissue>
    </source>
</reference>
<keyword evidence="4" id="KW-1185">Reference proteome</keyword>
<feature type="compositionally biased region" description="Polar residues" evidence="1">
    <location>
        <begin position="315"/>
        <end position="328"/>
    </location>
</feature>
<dbReference type="PANTHER" id="PTHR45912:SF3">
    <property type="entry name" value="CILIA- AND FLAGELLA-ASSOCIATED PROTEIN 47"/>
    <property type="match status" value="1"/>
</dbReference>
<gene>
    <name evidence="3" type="primary">CFAP47_2</name>
    <name evidence="3" type="ORF">EYF80_046768</name>
</gene>
<evidence type="ECO:0000259" key="2">
    <source>
        <dbReference type="Pfam" id="PF24529"/>
    </source>
</evidence>
<dbReference type="GO" id="GO:0060271">
    <property type="term" value="P:cilium assembly"/>
    <property type="evidence" value="ECO:0007669"/>
    <property type="project" value="TreeGrafter"/>
</dbReference>
<protein>
    <submittedName>
        <fullName evidence="3">Cilia-and flagella-associated protein 47</fullName>
    </submittedName>
</protein>
<dbReference type="EMBL" id="SRLO01000995">
    <property type="protein sequence ID" value="TNN43029.1"/>
    <property type="molecule type" value="Genomic_DNA"/>
</dbReference>
<keyword evidence="3" id="KW-0966">Cell projection</keyword>
<dbReference type="Proteomes" id="UP000314294">
    <property type="component" value="Unassembled WGS sequence"/>
</dbReference>
<accession>A0A4Z2FPH0</accession>
<evidence type="ECO:0000313" key="4">
    <source>
        <dbReference type="Proteomes" id="UP000314294"/>
    </source>
</evidence>